<gene>
    <name evidence="2" type="ORF">STAS_00625</name>
</gene>
<dbReference type="AlphaFoldDB" id="A0A5A7NX41"/>
<evidence type="ECO:0000313" key="2">
    <source>
        <dbReference type="EMBL" id="GER25065.1"/>
    </source>
</evidence>
<reference evidence="3" key="1">
    <citation type="journal article" date="2019" name="Curr. Biol.">
        <title>Genome Sequence of Striga asiatica Provides Insight into the Evolution of Plant Parasitism.</title>
        <authorList>
            <person name="Yoshida S."/>
            <person name="Kim S."/>
            <person name="Wafula E.K."/>
            <person name="Tanskanen J."/>
            <person name="Kim Y.M."/>
            <person name="Honaas L."/>
            <person name="Yang Z."/>
            <person name="Spallek T."/>
            <person name="Conn C.E."/>
            <person name="Ichihashi Y."/>
            <person name="Cheong K."/>
            <person name="Cui S."/>
            <person name="Der J.P."/>
            <person name="Gundlach H."/>
            <person name="Jiao Y."/>
            <person name="Hori C."/>
            <person name="Ishida J.K."/>
            <person name="Kasahara H."/>
            <person name="Kiba T."/>
            <person name="Kim M.S."/>
            <person name="Koo N."/>
            <person name="Laohavisit A."/>
            <person name="Lee Y.H."/>
            <person name="Lumba S."/>
            <person name="McCourt P."/>
            <person name="Mortimer J.C."/>
            <person name="Mutuku J.M."/>
            <person name="Nomura T."/>
            <person name="Sasaki-Sekimoto Y."/>
            <person name="Seto Y."/>
            <person name="Wang Y."/>
            <person name="Wakatake T."/>
            <person name="Sakakibara H."/>
            <person name="Demura T."/>
            <person name="Yamaguchi S."/>
            <person name="Yoneyama K."/>
            <person name="Manabe R.I."/>
            <person name="Nelson D.C."/>
            <person name="Schulman A.H."/>
            <person name="Timko M.P."/>
            <person name="dePamphilis C.W."/>
            <person name="Choi D."/>
            <person name="Shirasu K."/>
        </authorList>
    </citation>
    <scope>NUCLEOTIDE SEQUENCE [LARGE SCALE GENOMIC DNA]</scope>
    <source>
        <strain evidence="3">cv. UVA1</strain>
    </source>
</reference>
<keyword evidence="3" id="KW-1185">Reference proteome</keyword>
<evidence type="ECO:0000256" key="1">
    <source>
        <dbReference type="SAM" id="MobiDB-lite"/>
    </source>
</evidence>
<comment type="caution">
    <text evidence="2">The sequence shown here is derived from an EMBL/GenBank/DDBJ whole genome shotgun (WGS) entry which is preliminary data.</text>
</comment>
<accession>A0A5A7NX41</accession>
<name>A0A5A7NX41_STRAF</name>
<organism evidence="2 3">
    <name type="scientific">Striga asiatica</name>
    <name type="common">Asiatic witchweed</name>
    <name type="synonym">Buchnera asiatica</name>
    <dbReference type="NCBI Taxonomy" id="4170"/>
    <lineage>
        <taxon>Eukaryota</taxon>
        <taxon>Viridiplantae</taxon>
        <taxon>Streptophyta</taxon>
        <taxon>Embryophyta</taxon>
        <taxon>Tracheophyta</taxon>
        <taxon>Spermatophyta</taxon>
        <taxon>Magnoliopsida</taxon>
        <taxon>eudicotyledons</taxon>
        <taxon>Gunneridae</taxon>
        <taxon>Pentapetalae</taxon>
        <taxon>asterids</taxon>
        <taxon>lamiids</taxon>
        <taxon>Lamiales</taxon>
        <taxon>Orobanchaceae</taxon>
        <taxon>Buchnereae</taxon>
        <taxon>Striga</taxon>
    </lineage>
</organism>
<feature type="region of interest" description="Disordered" evidence="1">
    <location>
        <begin position="24"/>
        <end position="51"/>
    </location>
</feature>
<dbReference type="OrthoDB" id="1938246at2759"/>
<sequence length="295" mass="33112">VSGLGVRGGGNRTYGAKTFQEGKFVAEHKGVDSQEGREEGSDQIKEGERVGEKVLVREREPESIGAIPKNDLHSWMTGGNPEVSPSDRVGLQPELESVRNTGVNNSDMMNLDNFVVVPVQAVTSRILKDLQPKEDQAPSNRTPKITVRKIGKAKNLASSRMSSSLVKSEGVKRKTEMMLRKVSDLSRRDDGGWDEELIKQTFLPFEAEEILKLRAPTQGKKDQMVWHVCPKGQFSIKHVYNFLVNRIVAAKDVPETSDNDVVLKKTWRKTWALQRKVQEGENRVDNIFIMVALVY</sequence>
<dbReference type="Proteomes" id="UP000325081">
    <property type="component" value="Unassembled WGS sequence"/>
</dbReference>
<protein>
    <submittedName>
        <fullName evidence="2">cAMP-specific 3',5'-cyclic phosphodiesterase 4D</fullName>
    </submittedName>
</protein>
<dbReference type="EMBL" id="BKCP01000001">
    <property type="protein sequence ID" value="GER25065.1"/>
    <property type="molecule type" value="Genomic_DNA"/>
</dbReference>
<evidence type="ECO:0000313" key="3">
    <source>
        <dbReference type="Proteomes" id="UP000325081"/>
    </source>
</evidence>
<proteinExistence type="predicted"/>
<feature type="non-terminal residue" evidence="2">
    <location>
        <position position="1"/>
    </location>
</feature>